<dbReference type="KEGG" id="qsa:O6P43_024981"/>
<comment type="caution">
    <text evidence="1">The sequence shown here is derived from an EMBL/GenBank/DDBJ whole genome shotgun (WGS) entry which is preliminary data.</text>
</comment>
<accession>A0AAD7L8T8</accession>
<keyword evidence="2" id="KW-1185">Reference proteome</keyword>
<reference evidence="1" key="1">
    <citation type="journal article" date="2023" name="Science">
        <title>Elucidation of the pathway for biosynthesis of saponin adjuvants from the soapbark tree.</title>
        <authorList>
            <person name="Reed J."/>
            <person name="Orme A."/>
            <person name="El-Demerdash A."/>
            <person name="Owen C."/>
            <person name="Martin L.B.B."/>
            <person name="Misra R.C."/>
            <person name="Kikuchi S."/>
            <person name="Rejzek M."/>
            <person name="Martin A.C."/>
            <person name="Harkess A."/>
            <person name="Leebens-Mack J."/>
            <person name="Louveau T."/>
            <person name="Stephenson M.J."/>
            <person name="Osbourn A."/>
        </authorList>
    </citation>
    <scope>NUCLEOTIDE SEQUENCE</scope>
    <source>
        <strain evidence="1">S10</strain>
    </source>
</reference>
<protein>
    <submittedName>
        <fullName evidence="1">Trafficking protein particle complex subunit 11</fullName>
    </submittedName>
</protein>
<sequence>MEEYPEELRTPPVTLTSVVGCPELHSQISTQLHSERPPINTLALPDLSKIFLFSKKKESESDPTSPSSSIGGIFKKDWLLKHRTKIPAVLAALFHSEHVFGDPVQWLQKCSSCKEHQIGYCSRPLEFLCEDRMIALHKRAEVDSKYVVVFNPNDTSELKQSLSRLGCAFAELAITYYRDEGHRIKTRINKKITSSIELNIRYCFKVTVYAEFRRDWVEALRFYEDAYHTLREIVGVSTRLPAKFCCSETAMCTFLSLVLYQGDG</sequence>
<dbReference type="PANTHER" id="PTHR14374:SF0">
    <property type="entry name" value="TRAFFICKING PROTEIN PARTICLE COMPLEX SUBUNIT 11"/>
    <property type="match status" value="1"/>
</dbReference>
<dbReference type="Proteomes" id="UP001163823">
    <property type="component" value="Chromosome 10"/>
</dbReference>
<dbReference type="PANTHER" id="PTHR14374">
    <property type="entry name" value="FOIE GRAS"/>
    <property type="match status" value="1"/>
</dbReference>
<dbReference type="EMBL" id="JARAOO010000010">
    <property type="protein sequence ID" value="KAJ7953252.1"/>
    <property type="molecule type" value="Genomic_DNA"/>
</dbReference>
<dbReference type="AlphaFoldDB" id="A0AAD7L8T8"/>
<proteinExistence type="predicted"/>
<evidence type="ECO:0000313" key="1">
    <source>
        <dbReference type="EMBL" id="KAJ7953252.1"/>
    </source>
</evidence>
<evidence type="ECO:0000313" key="2">
    <source>
        <dbReference type="Proteomes" id="UP001163823"/>
    </source>
</evidence>
<organism evidence="1 2">
    <name type="scientific">Quillaja saponaria</name>
    <name type="common">Soap bark tree</name>
    <dbReference type="NCBI Taxonomy" id="32244"/>
    <lineage>
        <taxon>Eukaryota</taxon>
        <taxon>Viridiplantae</taxon>
        <taxon>Streptophyta</taxon>
        <taxon>Embryophyta</taxon>
        <taxon>Tracheophyta</taxon>
        <taxon>Spermatophyta</taxon>
        <taxon>Magnoliopsida</taxon>
        <taxon>eudicotyledons</taxon>
        <taxon>Gunneridae</taxon>
        <taxon>Pentapetalae</taxon>
        <taxon>rosids</taxon>
        <taxon>fabids</taxon>
        <taxon>Fabales</taxon>
        <taxon>Quillajaceae</taxon>
        <taxon>Quillaja</taxon>
    </lineage>
</organism>
<name>A0AAD7L8T8_QUISA</name>
<gene>
    <name evidence="1" type="ORF">O6P43_024981</name>
</gene>